<sequence length="143" mass="15337">MNMGICADGDNFAAIIPRNTTVPARRDMLFTTTHDNQTEAPVAVYEGEGECAEENHLLGYFKITGIPLAPKGAVEISVCMDIDAANVLRVFAGVVTPHGQGVPPFIEVRMLTLDDGHGWCGQALAKMYGGKLDLAVLPKKIQP</sequence>
<evidence type="ECO:0000256" key="2">
    <source>
        <dbReference type="ARBA" id="ARBA00022840"/>
    </source>
</evidence>
<dbReference type="FunFam" id="2.60.34.10:FF:000019">
    <property type="entry name" value="Heat shock 70 kDa protein 8"/>
    <property type="match status" value="1"/>
</dbReference>
<dbReference type="GO" id="GO:0140662">
    <property type="term" value="F:ATP-dependent protein folding chaperone"/>
    <property type="evidence" value="ECO:0007669"/>
    <property type="project" value="InterPro"/>
</dbReference>
<name>A0A0A9GH42_ARUDO</name>
<evidence type="ECO:0000256" key="1">
    <source>
        <dbReference type="ARBA" id="ARBA00022741"/>
    </source>
</evidence>
<accession>A0A0A9GH42</accession>
<reference evidence="3" key="2">
    <citation type="journal article" date="2015" name="Data Brief">
        <title>Shoot transcriptome of the giant reed, Arundo donax.</title>
        <authorList>
            <person name="Barrero R.A."/>
            <person name="Guerrero F.D."/>
            <person name="Moolhuijzen P."/>
            <person name="Goolsby J.A."/>
            <person name="Tidwell J."/>
            <person name="Bellgard S.E."/>
            <person name="Bellgard M.I."/>
        </authorList>
    </citation>
    <scope>NUCLEOTIDE SEQUENCE</scope>
    <source>
        <tissue evidence="3">Shoot tissue taken approximately 20 cm above the soil surface</tissue>
    </source>
</reference>
<dbReference type="GO" id="GO:0005524">
    <property type="term" value="F:ATP binding"/>
    <property type="evidence" value="ECO:0007669"/>
    <property type="project" value="UniProtKB-KW"/>
</dbReference>
<dbReference type="InterPro" id="IPR013126">
    <property type="entry name" value="Hsp_70_fam"/>
</dbReference>
<dbReference type="PANTHER" id="PTHR19375">
    <property type="entry name" value="HEAT SHOCK PROTEIN 70KDA"/>
    <property type="match status" value="1"/>
</dbReference>
<evidence type="ECO:0000313" key="3">
    <source>
        <dbReference type="EMBL" id="JAE22739.1"/>
    </source>
</evidence>
<dbReference type="SUPFAM" id="SSF100920">
    <property type="entry name" value="Heat shock protein 70kD (HSP70), peptide-binding domain"/>
    <property type="match status" value="1"/>
</dbReference>
<organism evidence="3">
    <name type="scientific">Arundo donax</name>
    <name type="common">Giant reed</name>
    <name type="synonym">Donax arundinaceus</name>
    <dbReference type="NCBI Taxonomy" id="35708"/>
    <lineage>
        <taxon>Eukaryota</taxon>
        <taxon>Viridiplantae</taxon>
        <taxon>Streptophyta</taxon>
        <taxon>Embryophyta</taxon>
        <taxon>Tracheophyta</taxon>
        <taxon>Spermatophyta</taxon>
        <taxon>Magnoliopsida</taxon>
        <taxon>Liliopsida</taxon>
        <taxon>Poales</taxon>
        <taxon>Poaceae</taxon>
        <taxon>PACMAD clade</taxon>
        <taxon>Arundinoideae</taxon>
        <taxon>Arundineae</taxon>
        <taxon>Arundo</taxon>
    </lineage>
</organism>
<dbReference type="Pfam" id="PF00012">
    <property type="entry name" value="HSP70"/>
    <property type="match status" value="1"/>
</dbReference>
<proteinExistence type="predicted"/>
<keyword evidence="2" id="KW-0067">ATP-binding</keyword>
<keyword evidence="1" id="KW-0547">Nucleotide-binding</keyword>
<dbReference type="Gene3D" id="2.60.34.10">
    <property type="entry name" value="Substrate Binding Domain Of DNAk, Chain A, domain 1"/>
    <property type="match status" value="1"/>
</dbReference>
<dbReference type="InterPro" id="IPR029047">
    <property type="entry name" value="HSP70_peptide-bd_sf"/>
</dbReference>
<dbReference type="AlphaFoldDB" id="A0A0A9GH42"/>
<dbReference type="EMBL" id="GBRH01175157">
    <property type="protein sequence ID" value="JAE22739.1"/>
    <property type="molecule type" value="Transcribed_RNA"/>
</dbReference>
<reference evidence="3" key="1">
    <citation type="submission" date="2014-09" db="EMBL/GenBank/DDBJ databases">
        <authorList>
            <person name="Magalhaes I.L.F."/>
            <person name="Oliveira U."/>
            <person name="Santos F.R."/>
            <person name="Vidigal T.H.D.A."/>
            <person name="Brescovit A.D."/>
            <person name="Santos A.J."/>
        </authorList>
    </citation>
    <scope>NUCLEOTIDE SEQUENCE</scope>
    <source>
        <tissue evidence="3">Shoot tissue taken approximately 20 cm above the soil surface</tissue>
    </source>
</reference>
<protein>
    <submittedName>
        <fullName evidence="3">Uncharacterized protein</fullName>
    </submittedName>
</protein>